<organism evidence="1 2">
    <name type="scientific">Rhodanobacter lindaniclasticus</name>
    <dbReference type="NCBI Taxonomy" id="75310"/>
    <lineage>
        <taxon>Bacteria</taxon>
        <taxon>Pseudomonadati</taxon>
        <taxon>Pseudomonadota</taxon>
        <taxon>Gammaproteobacteria</taxon>
        <taxon>Lysobacterales</taxon>
        <taxon>Rhodanobacteraceae</taxon>
        <taxon>Rhodanobacter</taxon>
    </lineage>
</organism>
<dbReference type="Proteomes" id="UP000306317">
    <property type="component" value="Unassembled WGS sequence"/>
</dbReference>
<proteinExistence type="predicted"/>
<comment type="caution">
    <text evidence="1">The sequence shown here is derived from an EMBL/GenBank/DDBJ whole genome shotgun (WGS) entry which is preliminary data.</text>
</comment>
<name>A0A4S3K6D9_9GAMM</name>
<sequence length="91" mass="9569">MKNEANGLTIRSTFGIVPCIDNYLFEVRAGIDANLATSKAACLAESIEDIATQAVQDGMTPEVAYLVAFAADAIGALMTSVDGACKRTERP</sequence>
<gene>
    <name evidence="1" type="ORF">B1991_18280</name>
</gene>
<reference evidence="1 2" key="1">
    <citation type="submission" date="2017-02" db="EMBL/GenBank/DDBJ databases">
        <title>Whole genome sequencing of Rhodanobacter lindaniclasticus DSM 17932.</title>
        <authorList>
            <person name="Kumar S."/>
            <person name="Patil P."/>
            <person name="Patil P.B."/>
        </authorList>
    </citation>
    <scope>NUCLEOTIDE SEQUENCE [LARGE SCALE GENOMIC DNA]</scope>
    <source>
        <strain evidence="1 2">DSM 17932</strain>
    </source>
</reference>
<evidence type="ECO:0000313" key="1">
    <source>
        <dbReference type="EMBL" id="THD03727.1"/>
    </source>
</evidence>
<accession>A0A4S3K6D9</accession>
<protein>
    <recommendedName>
        <fullName evidence="3">DUF3077 domain-containing protein</fullName>
    </recommendedName>
</protein>
<evidence type="ECO:0000313" key="2">
    <source>
        <dbReference type="Proteomes" id="UP000306317"/>
    </source>
</evidence>
<dbReference type="EMBL" id="MWIO01000090">
    <property type="protein sequence ID" value="THD03727.1"/>
    <property type="molecule type" value="Genomic_DNA"/>
</dbReference>
<dbReference type="AlphaFoldDB" id="A0A4S3K6D9"/>
<dbReference type="RefSeq" id="WP_136260113.1">
    <property type="nucleotide sequence ID" value="NZ_MWIO01000090.1"/>
</dbReference>
<evidence type="ECO:0008006" key="3">
    <source>
        <dbReference type="Google" id="ProtNLM"/>
    </source>
</evidence>
<keyword evidence="2" id="KW-1185">Reference proteome</keyword>
<dbReference type="OrthoDB" id="9950459at2"/>